<dbReference type="AlphaFoldDB" id="A0A1E3PJH7"/>
<organism evidence="1 2">
    <name type="scientific">Nadsonia fulvescens var. elongata DSM 6958</name>
    <dbReference type="NCBI Taxonomy" id="857566"/>
    <lineage>
        <taxon>Eukaryota</taxon>
        <taxon>Fungi</taxon>
        <taxon>Dikarya</taxon>
        <taxon>Ascomycota</taxon>
        <taxon>Saccharomycotina</taxon>
        <taxon>Dipodascomycetes</taxon>
        <taxon>Dipodascales</taxon>
        <taxon>Dipodascales incertae sedis</taxon>
        <taxon>Nadsonia</taxon>
    </lineage>
</organism>
<keyword evidence="2" id="KW-1185">Reference proteome</keyword>
<evidence type="ECO:0000313" key="1">
    <source>
        <dbReference type="EMBL" id="ODQ65579.1"/>
    </source>
</evidence>
<dbReference type="Proteomes" id="UP000095009">
    <property type="component" value="Unassembled WGS sequence"/>
</dbReference>
<proteinExistence type="predicted"/>
<gene>
    <name evidence="1" type="ORF">NADFUDRAFT_46263</name>
</gene>
<evidence type="ECO:0000313" key="2">
    <source>
        <dbReference type="Proteomes" id="UP000095009"/>
    </source>
</evidence>
<reference evidence="1 2" key="1">
    <citation type="journal article" date="2016" name="Proc. Natl. Acad. Sci. U.S.A.">
        <title>Comparative genomics of biotechnologically important yeasts.</title>
        <authorList>
            <person name="Riley R."/>
            <person name="Haridas S."/>
            <person name="Wolfe K.H."/>
            <person name="Lopes M.R."/>
            <person name="Hittinger C.T."/>
            <person name="Goeker M."/>
            <person name="Salamov A.A."/>
            <person name="Wisecaver J.H."/>
            <person name="Long T.M."/>
            <person name="Calvey C.H."/>
            <person name="Aerts A.L."/>
            <person name="Barry K.W."/>
            <person name="Choi C."/>
            <person name="Clum A."/>
            <person name="Coughlan A.Y."/>
            <person name="Deshpande S."/>
            <person name="Douglass A.P."/>
            <person name="Hanson S.J."/>
            <person name="Klenk H.-P."/>
            <person name="LaButti K.M."/>
            <person name="Lapidus A."/>
            <person name="Lindquist E.A."/>
            <person name="Lipzen A.M."/>
            <person name="Meier-Kolthoff J.P."/>
            <person name="Ohm R.A."/>
            <person name="Otillar R.P."/>
            <person name="Pangilinan J.L."/>
            <person name="Peng Y."/>
            <person name="Rokas A."/>
            <person name="Rosa C.A."/>
            <person name="Scheuner C."/>
            <person name="Sibirny A.A."/>
            <person name="Slot J.C."/>
            <person name="Stielow J.B."/>
            <person name="Sun H."/>
            <person name="Kurtzman C.P."/>
            <person name="Blackwell M."/>
            <person name="Grigoriev I.V."/>
            <person name="Jeffries T.W."/>
        </authorList>
    </citation>
    <scope>NUCLEOTIDE SEQUENCE [LARGE SCALE GENOMIC DNA]</scope>
    <source>
        <strain evidence="1 2">DSM 6958</strain>
    </source>
</reference>
<dbReference type="EMBL" id="KV454409">
    <property type="protein sequence ID" value="ODQ65579.1"/>
    <property type="molecule type" value="Genomic_DNA"/>
</dbReference>
<sequence>MLKKVAPKFLGSDPEPNGHAVTGLYPMLKVQTKKLKKRTPIRTLRVMKTFLLGCYRFQQR</sequence>
<name>A0A1E3PJH7_9ASCO</name>
<accession>A0A1E3PJH7</accession>
<protein>
    <submittedName>
        <fullName evidence="1">Uncharacterized protein</fullName>
    </submittedName>
</protein>